<dbReference type="GO" id="GO:0005524">
    <property type="term" value="F:ATP binding"/>
    <property type="evidence" value="ECO:0007669"/>
    <property type="project" value="UniProtKB-KW"/>
</dbReference>
<evidence type="ECO:0000256" key="1">
    <source>
        <dbReference type="ARBA" id="ARBA00000085"/>
    </source>
</evidence>
<evidence type="ECO:0000256" key="2">
    <source>
        <dbReference type="ARBA" id="ARBA00012438"/>
    </source>
</evidence>
<dbReference type="Gene3D" id="3.30.565.10">
    <property type="entry name" value="Histidine kinase-like ATPase, C-terminal domain"/>
    <property type="match status" value="1"/>
</dbReference>
<dbReference type="SUPFAM" id="SSF55874">
    <property type="entry name" value="ATPase domain of HSP90 chaperone/DNA topoisomerase II/histidine kinase"/>
    <property type="match status" value="1"/>
</dbReference>
<gene>
    <name evidence="9" type="ORF">Tci_867611</name>
</gene>
<dbReference type="PANTHER" id="PTHR41523">
    <property type="entry name" value="TWO-COMPONENT SYSTEM SENSOR PROTEIN"/>
    <property type="match status" value="1"/>
</dbReference>
<reference evidence="9" key="1">
    <citation type="journal article" date="2019" name="Sci. Rep.">
        <title>Draft genome of Tanacetum cinerariifolium, the natural source of mosquito coil.</title>
        <authorList>
            <person name="Yamashiro T."/>
            <person name="Shiraishi A."/>
            <person name="Satake H."/>
            <person name="Nakayama K."/>
        </authorList>
    </citation>
    <scope>NUCLEOTIDE SEQUENCE</scope>
</reference>
<keyword evidence="3" id="KW-0597">Phosphoprotein</keyword>
<dbReference type="InterPro" id="IPR011495">
    <property type="entry name" value="Sig_transdc_His_kin_sub2_dim/P"/>
</dbReference>
<dbReference type="Pfam" id="PF02518">
    <property type="entry name" value="HATPase_c"/>
    <property type="match status" value="1"/>
</dbReference>
<evidence type="ECO:0000256" key="5">
    <source>
        <dbReference type="ARBA" id="ARBA00022741"/>
    </source>
</evidence>
<protein>
    <recommendedName>
        <fullName evidence="2">histidine kinase</fullName>
        <ecNumber evidence="2">2.7.13.3</ecNumber>
    </recommendedName>
</protein>
<dbReference type="EC" id="2.7.13.3" evidence="2"/>
<evidence type="ECO:0000256" key="4">
    <source>
        <dbReference type="ARBA" id="ARBA00022679"/>
    </source>
</evidence>
<keyword evidence="5" id="KW-0547">Nucleotide-binding</keyword>
<dbReference type="InterPro" id="IPR003594">
    <property type="entry name" value="HATPase_dom"/>
</dbReference>
<evidence type="ECO:0000259" key="8">
    <source>
        <dbReference type="SMART" id="SM00387"/>
    </source>
</evidence>
<comment type="catalytic activity">
    <reaction evidence="1">
        <text>ATP + protein L-histidine = ADP + protein N-phospho-L-histidine.</text>
        <dbReference type="EC" id="2.7.13.3"/>
    </reaction>
</comment>
<feature type="non-terminal residue" evidence="9">
    <location>
        <position position="1"/>
    </location>
</feature>
<keyword evidence="4" id="KW-0808">Transferase</keyword>
<feature type="domain" description="Histidine kinase/HSP90-like ATPase" evidence="8">
    <location>
        <begin position="60"/>
        <end position="156"/>
    </location>
</feature>
<dbReference type="InterPro" id="IPR036890">
    <property type="entry name" value="HATPase_C_sf"/>
</dbReference>
<comment type="caution">
    <text evidence="9">The sequence shown here is derived from an EMBL/GenBank/DDBJ whole genome shotgun (WGS) entry which is preliminary data.</text>
</comment>
<evidence type="ECO:0000256" key="3">
    <source>
        <dbReference type="ARBA" id="ARBA00022553"/>
    </source>
</evidence>
<dbReference type="EMBL" id="BKCJ011155570">
    <property type="protein sequence ID" value="GFC95641.1"/>
    <property type="molecule type" value="Genomic_DNA"/>
</dbReference>
<accession>A0A699SDM5</accession>
<dbReference type="GO" id="GO:0004673">
    <property type="term" value="F:protein histidine kinase activity"/>
    <property type="evidence" value="ECO:0007669"/>
    <property type="project" value="UniProtKB-EC"/>
</dbReference>
<sequence>QRVDAMSLIHQRLYQTDHITAIDLPRYVAELAEGLQAAYGFDTEHFKLEMDVRQPTLDVEIAIPLGLILNEILTNAFKYAYHDVARPALSIALRPDGAGHLLLDVADNGPGLGPAARPTGSFGQQMIEVLSEQLGATLHVDSQRGTRYQLRIPLAAGRP</sequence>
<evidence type="ECO:0000313" key="9">
    <source>
        <dbReference type="EMBL" id="GFC95641.1"/>
    </source>
</evidence>
<keyword evidence="7" id="KW-0067">ATP-binding</keyword>
<dbReference type="PANTHER" id="PTHR41523:SF8">
    <property type="entry name" value="ETHYLENE RESPONSE SENSOR PROTEIN"/>
    <property type="match status" value="1"/>
</dbReference>
<dbReference type="Pfam" id="PF07568">
    <property type="entry name" value="HisKA_2"/>
    <property type="match status" value="1"/>
</dbReference>
<dbReference type="SMART" id="SM00387">
    <property type="entry name" value="HATPase_c"/>
    <property type="match status" value="1"/>
</dbReference>
<name>A0A699SDM5_TANCI</name>
<keyword evidence="6" id="KW-0418">Kinase</keyword>
<dbReference type="AlphaFoldDB" id="A0A699SDM5"/>
<evidence type="ECO:0000256" key="7">
    <source>
        <dbReference type="ARBA" id="ARBA00022840"/>
    </source>
</evidence>
<evidence type="ECO:0000256" key="6">
    <source>
        <dbReference type="ARBA" id="ARBA00022777"/>
    </source>
</evidence>
<proteinExistence type="predicted"/>
<organism evidence="9">
    <name type="scientific">Tanacetum cinerariifolium</name>
    <name type="common">Dalmatian daisy</name>
    <name type="synonym">Chrysanthemum cinerariifolium</name>
    <dbReference type="NCBI Taxonomy" id="118510"/>
    <lineage>
        <taxon>Eukaryota</taxon>
        <taxon>Viridiplantae</taxon>
        <taxon>Streptophyta</taxon>
        <taxon>Embryophyta</taxon>
        <taxon>Tracheophyta</taxon>
        <taxon>Spermatophyta</taxon>
        <taxon>Magnoliopsida</taxon>
        <taxon>eudicotyledons</taxon>
        <taxon>Gunneridae</taxon>
        <taxon>Pentapetalae</taxon>
        <taxon>asterids</taxon>
        <taxon>campanulids</taxon>
        <taxon>Asterales</taxon>
        <taxon>Asteraceae</taxon>
        <taxon>Asteroideae</taxon>
        <taxon>Anthemideae</taxon>
        <taxon>Anthemidinae</taxon>
        <taxon>Tanacetum</taxon>
    </lineage>
</organism>